<dbReference type="InterPro" id="IPR009100">
    <property type="entry name" value="AcylCoA_DH/oxidase_NM_dom_sf"/>
</dbReference>
<dbReference type="Gene3D" id="1.20.140.10">
    <property type="entry name" value="Butyryl-CoA Dehydrogenase, subunit A, domain 3"/>
    <property type="match status" value="1"/>
</dbReference>
<dbReference type="InterPro" id="IPR036250">
    <property type="entry name" value="AcylCo_DH-like_C"/>
</dbReference>
<dbReference type="PIRSF" id="PIRSF016578">
    <property type="entry name" value="HsaA"/>
    <property type="match status" value="1"/>
</dbReference>
<comment type="similarity">
    <text evidence="2">Belongs to the HpaH/HsaA monooxygenase family.</text>
</comment>
<protein>
    <submittedName>
        <fullName evidence="5">Acyl-CoA dehydrogenase</fullName>
    </submittedName>
</protein>
<dbReference type="Proteomes" id="UP000642748">
    <property type="component" value="Unassembled WGS sequence"/>
</dbReference>
<dbReference type="Gene3D" id="1.10.540.10">
    <property type="entry name" value="Acyl-CoA dehydrogenase/oxidase, N-terminal domain"/>
    <property type="match status" value="1"/>
</dbReference>
<dbReference type="GO" id="GO:0050660">
    <property type="term" value="F:flavin adenine dinucleotide binding"/>
    <property type="evidence" value="ECO:0007669"/>
    <property type="project" value="InterPro"/>
</dbReference>
<evidence type="ECO:0000256" key="1">
    <source>
        <dbReference type="ARBA" id="ARBA00023002"/>
    </source>
</evidence>
<evidence type="ECO:0000256" key="2">
    <source>
        <dbReference type="ARBA" id="ARBA00049661"/>
    </source>
</evidence>
<evidence type="ECO:0000259" key="4">
    <source>
        <dbReference type="Pfam" id="PF08028"/>
    </source>
</evidence>
<dbReference type="RefSeq" id="WP_203923607.1">
    <property type="nucleotide sequence ID" value="NZ_BONZ01000090.1"/>
</dbReference>
<dbReference type="InterPro" id="IPR013107">
    <property type="entry name" value="Acyl-CoA_DH_C"/>
</dbReference>
<dbReference type="SUPFAM" id="SSF56645">
    <property type="entry name" value="Acyl-CoA dehydrogenase NM domain-like"/>
    <property type="match status" value="1"/>
</dbReference>
<dbReference type="PANTHER" id="PTHR48083:SF19">
    <property type="entry name" value="FLAVIN-DEPENDENT MONOOXYGENASE, OXYGENASE SUBUNIT HSAA"/>
    <property type="match status" value="1"/>
</dbReference>
<dbReference type="PANTHER" id="PTHR48083">
    <property type="entry name" value="MEDIUM-CHAIN SPECIFIC ACYL-COA DEHYDROGENASE, MITOCHONDRIAL-RELATED"/>
    <property type="match status" value="1"/>
</dbReference>
<dbReference type="InterPro" id="IPR050741">
    <property type="entry name" value="Acyl-CoA_dehydrogenase"/>
</dbReference>
<comment type="caution">
    <text evidence="5">The sequence shown here is derived from an EMBL/GenBank/DDBJ whole genome shotgun (WGS) entry which is preliminary data.</text>
</comment>
<dbReference type="AlphaFoldDB" id="A0A8J3R0X4"/>
<dbReference type="Pfam" id="PF08028">
    <property type="entry name" value="Acyl-CoA_dh_2"/>
    <property type="match status" value="1"/>
</dbReference>
<feature type="domain" description="Acyl-CoA dehydrogenase/oxidase N-terminal" evidence="3">
    <location>
        <begin position="23"/>
        <end position="126"/>
    </location>
</feature>
<keyword evidence="6" id="KW-1185">Reference proteome</keyword>
<evidence type="ECO:0000313" key="5">
    <source>
        <dbReference type="EMBL" id="GIH20176.1"/>
    </source>
</evidence>
<dbReference type="GO" id="GO:0005737">
    <property type="term" value="C:cytoplasm"/>
    <property type="evidence" value="ECO:0007669"/>
    <property type="project" value="TreeGrafter"/>
</dbReference>
<accession>A0A8J3R0X4</accession>
<feature type="domain" description="Acyl-CoA dehydrogenase C-terminal" evidence="4">
    <location>
        <begin position="244"/>
        <end position="377"/>
    </location>
</feature>
<gene>
    <name evidence="5" type="ORF">Raf01_83480</name>
</gene>
<name>A0A8J3R0X4_9ACTN</name>
<dbReference type="InterPro" id="IPR013786">
    <property type="entry name" value="AcylCoA_DH/ox_N"/>
</dbReference>
<sequence length="402" mass="43115">MTTDTRDTTGSPGAAMAGVARLRDRAAELLPAVGAGAAARERSRELPYAQIRQIARSQLVTFRIPTSHAGPGSAVRDVMRFVVDLAAIDSNIAQALRSSFGFVESLLANGSADERDTWFPRLLAGDIVANAGWEIGVPNGEIRTRITRQGDHFIVEGSKFYRTGALYADWIGATALDESAQRVSFILPRGRDGLRLVDDFDGMGQRFTASGTTRFDNVVVHSDELRRGPTRNRRSPVTAFLQLYLGAVEAGIARNALTDAVAFARRYARPIAHSTAERAVDDPYVQHAVGEISAHAYVAEAAVDRAAATIDRAWDADLRPDLLTAASVEVAQAQFVAVNAALRAAELVFDVGGGSATASGHGLDRHWRNARTVASHNPRSWKAAVVGVYRLSGAEPPTSGLF</sequence>
<dbReference type="Pfam" id="PF02771">
    <property type="entry name" value="Acyl-CoA_dh_N"/>
    <property type="match status" value="1"/>
</dbReference>
<dbReference type="InterPro" id="IPR037069">
    <property type="entry name" value="AcylCoA_DH/ox_N_sf"/>
</dbReference>
<dbReference type="GO" id="GO:0033539">
    <property type="term" value="P:fatty acid beta-oxidation using acyl-CoA dehydrogenase"/>
    <property type="evidence" value="ECO:0007669"/>
    <property type="project" value="TreeGrafter"/>
</dbReference>
<dbReference type="SUPFAM" id="SSF47203">
    <property type="entry name" value="Acyl-CoA dehydrogenase C-terminal domain-like"/>
    <property type="match status" value="1"/>
</dbReference>
<dbReference type="GO" id="GO:0003995">
    <property type="term" value="F:acyl-CoA dehydrogenase activity"/>
    <property type="evidence" value="ECO:0007669"/>
    <property type="project" value="TreeGrafter"/>
</dbReference>
<evidence type="ECO:0000259" key="3">
    <source>
        <dbReference type="Pfam" id="PF02771"/>
    </source>
</evidence>
<keyword evidence="1" id="KW-0560">Oxidoreductase</keyword>
<proteinExistence type="inferred from homology"/>
<evidence type="ECO:0000313" key="6">
    <source>
        <dbReference type="Proteomes" id="UP000642748"/>
    </source>
</evidence>
<dbReference type="Gene3D" id="2.40.110.10">
    <property type="entry name" value="Butyryl-CoA Dehydrogenase, subunit A, domain 2"/>
    <property type="match status" value="1"/>
</dbReference>
<dbReference type="EMBL" id="BONZ01000090">
    <property type="protein sequence ID" value="GIH20176.1"/>
    <property type="molecule type" value="Genomic_DNA"/>
</dbReference>
<organism evidence="5 6">
    <name type="scientific">Rugosimonospora africana</name>
    <dbReference type="NCBI Taxonomy" id="556532"/>
    <lineage>
        <taxon>Bacteria</taxon>
        <taxon>Bacillati</taxon>
        <taxon>Actinomycetota</taxon>
        <taxon>Actinomycetes</taxon>
        <taxon>Micromonosporales</taxon>
        <taxon>Micromonosporaceae</taxon>
        <taxon>Rugosimonospora</taxon>
    </lineage>
</organism>
<dbReference type="GO" id="GO:0016712">
    <property type="term" value="F:oxidoreductase activity, acting on paired donors, with incorporation or reduction of molecular oxygen, reduced flavin or flavoprotein as one donor, and incorporation of one atom of oxygen"/>
    <property type="evidence" value="ECO:0007669"/>
    <property type="project" value="TreeGrafter"/>
</dbReference>
<dbReference type="InterPro" id="IPR046373">
    <property type="entry name" value="Acyl-CoA_Oxase/DH_mid-dom_sf"/>
</dbReference>
<reference evidence="5" key="1">
    <citation type="submission" date="2021-01" db="EMBL/GenBank/DDBJ databases">
        <title>Whole genome shotgun sequence of Rugosimonospora africana NBRC 104875.</title>
        <authorList>
            <person name="Komaki H."/>
            <person name="Tamura T."/>
        </authorList>
    </citation>
    <scope>NUCLEOTIDE SEQUENCE</scope>
    <source>
        <strain evidence="5">NBRC 104875</strain>
    </source>
</reference>